<dbReference type="InterPro" id="IPR053311">
    <property type="entry name" value="Mucosal_Integrity_Assoc"/>
</dbReference>
<reference evidence="3" key="2">
    <citation type="submission" date="2025-09" db="UniProtKB">
        <authorList>
            <consortium name="Ensembl"/>
        </authorList>
    </citation>
    <scope>IDENTIFICATION</scope>
</reference>
<evidence type="ECO:0000256" key="1">
    <source>
        <dbReference type="SAM" id="Phobius"/>
    </source>
</evidence>
<dbReference type="PANTHER" id="PTHR37999">
    <property type="entry name" value="MUCIN-17"/>
    <property type="match status" value="1"/>
</dbReference>
<dbReference type="PROSITE" id="PS00022">
    <property type="entry name" value="EGF_1"/>
    <property type="match status" value="1"/>
</dbReference>
<feature type="domain" description="SEA" evidence="2">
    <location>
        <begin position="61"/>
        <end position="168"/>
    </location>
</feature>
<dbReference type="AlphaFoldDB" id="A0A8C9LRN7"/>
<dbReference type="InterPro" id="IPR000742">
    <property type="entry name" value="EGF"/>
</dbReference>
<keyword evidence="4" id="KW-1185">Reference proteome</keyword>
<proteinExistence type="predicted"/>
<dbReference type="InterPro" id="IPR036364">
    <property type="entry name" value="SEA_dom_sf"/>
</dbReference>
<dbReference type="Gene3D" id="3.30.70.960">
    <property type="entry name" value="SEA domain"/>
    <property type="match status" value="1"/>
</dbReference>
<keyword evidence="1" id="KW-1133">Transmembrane helix</keyword>
<keyword evidence="1" id="KW-0812">Transmembrane</keyword>
<reference evidence="3" key="1">
    <citation type="submission" date="2025-08" db="UniProtKB">
        <authorList>
            <consortium name="Ensembl"/>
        </authorList>
    </citation>
    <scope>IDENTIFICATION</scope>
</reference>
<protein>
    <recommendedName>
        <fullName evidence="2">SEA domain-containing protein</fullName>
    </recommendedName>
</protein>
<dbReference type="Proteomes" id="UP000694416">
    <property type="component" value="Unplaced"/>
</dbReference>
<sequence length="361" mass="40538">LNGGTWKENFCDCSTGFGDQRCKNGGTWVGSECQCPTPYSGEWCEEVVNSIDIGELPPETVSAQMEMTVTVTSVKFTEELKNHSSQEFREFNKTFTEQMNIVYSGIPEYVGVNITNLRLGSVVVEHDVLLRTKYTPEYKTVLDNATEVVKQKITQVTAEQIMTNDNCSALMCFNTTGTQVQNITVTQYDPVYGDYFVVEYQDQKPYCISPCESGFNASKNCNYGKCQMSRSGPQCLCVTTETHWYSGEDCNQGTQKSLVYGLVGAAVVLVLIILVALLMLIFHSKREVKRQKYRLSQWYKWQEENGGPTPGTFQNIGFDICQGIGLPLCTQNDSKCGNSNFQLSLRNIDPETKVRRAWMGC</sequence>
<feature type="transmembrane region" description="Helical" evidence="1">
    <location>
        <begin position="258"/>
        <end position="282"/>
    </location>
</feature>
<evidence type="ECO:0000313" key="3">
    <source>
        <dbReference type="Ensembl" id="ENSPTEP00000022235.1"/>
    </source>
</evidence>
<dbReference type="Ensembl" id="ENSPTET00000031982.1">
    <property type="protein sequence ID" value="ENSPTEP00000022235.1"/>
    <property type="gene ID" value="ENSPTEG00000023202.1"/>
</dbReference>
<dbReference type="InterPro" id="IPR000082">
    <property type="entry name" value="SEA_dom"/>
</dbReference>
<dbReference type="PANTHER" id="PTHR37999:SF2">
    <property type="entry name" value="MUCIN-17"/>
    <property type="match status" value="1"/>
</dbReference>
<dbReference type="Pfam" id="PF01390">
    <property type="entry name" value="SEA"/>
    <property type="match status" value="1"/>
</dbReference>
<organism evidence="3 4">
    <name type="scientific">Piliocolobus tephrosceles</name>
    <name type="common">Ugandan red Colobus</name>
    <dbReference type="NCBI Taxonomy" id="591936"/>
    <lineage>
        <taxon>Eukaryota</taxon>
        <taxon>Metazoa</taxon>
        <taxon>Chordata</taxon>
        <taxon>Craniata</taxon>
        <taxon>Vertebrata</taxon>
        <taxon>Euteleostomi</taxon>
        <taxon>Mammalia</taxon>
        <taxon>Eutheria</taxon>
        <taxon>Euarchontoglires</taxon>
        <taxon>Primates</taxon>
        <taxon>Haplorrhini</taxon>
        <taxon>Catarrhini</taxon>
        <taxon>Cercopithecidae</taxon>
        <taxon>Colobinae</taxon>
        <taxon>Piliocolobus</taxon>
    </lineage>
</organism>
<dbReference type="SMART" id="SM00200">
    <property type="entry name" value="SEA"/>
    <property type="match status" value="1"/>
</dbReference>
<keyword evidence="1" id="KW-0472">Membrane</keyword>
<dbReference type="GO" id="GO:0071944">
    <property type="term" value="C:cell periphery"/>
    <property type="evidence" value="ECO:0007669"/>
    <property type="project" value="UniProtKB-ARBA"/>
</dbReference>
<dbReference type="FunFam" id="3.30.70.960:FF:000013">
    <property type="entry name" value="Mucin glycoprotein MUC3"/>
    <property type="match status" value="1"/>
</dbReference>
<dbReference type="SUPFAM" id="SSF82671">
    <property type="entry name" value="SEA domain"/>
    <property type="match status" value="1"/>
</dbReference>
<evidence type="ECO:0000259" key="2">
    <source>
        <dbReference type="PROSITE" id="PS50024"/>
    </source>
</evidence>
<evidence type="ECO:0000313" key="4">
    <source>
        <dbReference type="Proteomes" id="UP000694416"/>
    </source>
</evidence>
<dbReference type="PROSITE" id="PS01186">
    <property type="entry name" value="EGF_2"/>
    <property type="match status" value="2"/>
</dbReference>
<accession>A0A8C9LRN7</accession>
<name>A0A8C9LRN7_9PRIM</name>
<dbReference type="PROSITE" id="PS50024">
    <property type="entry name" value="SEA"/>
    <property type="match status" value="1"/>
</dbReference>